<evidence type="ECO:0000313" key="3">
    <source>
        <dbReference type="Proteomes" id="UP000183788"/>
    </source>
</evidence>
<dbReference type="EMBL" id="CP140154">
    <property type="protein sequence ID" value="WQG90920.1"/>
    <property type="molecule type" value="Genomic_DNA"/>
</dbReference>
<dbReference type="OrthoDB" id="5513217at2"/>
<dbReference type="AlphaFoldDB" id="A0A1K1N8I7"/>
<evidence type="ECO:0000313" key="4">
    <source>
        <dbReference type="Proteomes" id="UP001326715"/>
    </source>
</evidence>
<dbReference type="RefSeq" id="WP_072357573.1">
    <property type="nucleotide sequence ID" value="NZ_CBHWAX010000226.1"/>
</dbReference>
<organism evidence="1 3">
    <name type="scientific">Chitinophaga sancti</name>
    <dbReference type="NCBI Taxonomy" id="1004"/>
    <lineage>
        <taxon>Bacteria</taxon>
        <taxon>Pseudomonadati</taxon>
        <taxon>Bacteroidota</taxon>
        <taxon>Chitinophagia</taxon>
        <taxon>Chitinophagales</taxon>
        <taxon>Chitinophagaceae</taxon>
        <taxon>Chitinophaga</taxon>
    </lineage>
</organism>
<evidence type="ECO:0000313" key="1">
    <source>
        <dbReference type="EMBL" id="SFW31752.1"/>
    </source>
</evidence>
<reference evidence="2 4" key="2">
    <citation type="submission" date="2023-11" db="EMBL/GenBank/DDBJ databases">
        <title>MicrobeMod: A computational toolkit for identifying prokaryotic methylation and restriction-modification with nanopore sequencing.</title>
        <authorList>
            <person name="Crits-Christoph A."/>
            <person name="Kang S.C."/>
            <person name="Lee H."/>
            <person name="Ostrov N."/>
        </authorList>
    </citation>
    <scope>NUCLEOTIDE SEQUENCE [LARGE SCALE GENOMIC DNA]</scope>
    <source>
        <strain evidence="2 4">ATCC 23090</strain>
    </source>
</reference>
<dbReference type="EMBL" id="FPIZ01000003">
    <property type="protein sequence ID" value="SFW31752.1"/>
    <property type="molecule type" value="Genomic_DNA"/>
</dbReference>
<dbReference type="PROSITE" id="PS51257">
    <property type="entry name" value="PROKAR_LIPOPROTEIN"/>
    <property type="match status" value="1"/>
</dbReference>
<proteinExistence type="predicted"/>
<dbReference type="Proteomes" id="UP000183788">
    <property type="component" value="Unassembled WGS sequence"/>
</dbReference>
<dbReference type="STRING" id="1004.SAMN05661012_01067"/>
<protein>
    <submittedName>
        <fullName evidence="2">DUF3347 domain-containing protein</fullName>
    </submittedName>
</protein>
<evidence type="ECO:0000313" key="2">
    <source>
        <dbReference type="EMBL" id="WQG90920.1"/>
    </source>
</evidence>
<dbReference type="Proteomes" id="UP001326715">
    <property type="component" value="Chromosome"/>
</dbReference>
<sequence length="189" mass="20930">MRFIAAALLVVSIAACQSSDKKETEDKVDNSVLQAPYATVFYDSLQLAMESYYSLTEGLTQANITYIDRYSGEMKLHLDSLPLQSLQMDSGRLANVRNQVTSMSAELSGLIGEKGIEEKRAAFDMVSGLLFDLIKVTGLKGKTVYRQYCPMALKDAGGFWLSKSNKKMNPYFGNDMLGCVEVTDSLKFN</sequence>
<gene>
    <name evidence="1" type="ORF">SAMN05661012_01067</name>
    <name evidence="2" type="ORF">SR876_05380</name>
</gene>
<name>A0A1K1N8I7_9BACT</name>
<accession>A0A1K1N8I7</accession>
<reference evidence="1 3" key="1">
    <citation type="submission" date="2016-11" db="EMBL/GenBank/DDBJ databases">
        <authorList>
            <person name="Jaros S."/>
            <person name="Januszkiewicz K."/>
            <person name="Wedrychowicz H."/>
        </authorList>
    </citation>
    <scope>NUCLEOTIDE SEQUENCE [LARGE SCALE GENOMIC DNA]</scope>
    <source>
        <strain evidence="1 3">DSM 784</strain>
    </source>
</reference>
<keyword evidence="4" id="KW-1185">Reference proteome</keyword>